<protein>
    <submittedName>
        <fullName evidence="1">Uncharacterized protein</fullName>
    </submittedName>
</protein>
<dbReference type="Proteomes" id="UP000051955">
    <property type="component" value="Unassembled WGS sequence"/>
</dbReference>
<sequence length="164" mass="17931">MNDPHAVQAIKGLGHGAKPDPQLMVAAKGFLKDMLSNSQIKAKLTATALSMGGTYEKITGGTSADRTLYEKSLTNNSISTKIGYGPDKAETALTTDSRNYWPDALTMSWKYLSDWDYQAGTNPKTFYSSVRIGCATQHLSGDTYAVFAVFVYPTSYESIHRIDN</sequence>
<gene>
    <name evidence="1" type="ORF">FD25_GL000439</name>
</gene>
<dbReference type="RefSeq" id="WP_186811135.1">
    <property type="nucleotide sequence ID" value="NZ_AZDV01000026.1"/>
</dbReference>
<dbReference type="PATRIC" id="fig|1423715.3.peg.456"/>
<name>A0A0R1LQG2_9LACO</name>
<dbReference type="AlphaFoldDB" id="A0A0R1LQG2"/>
<proteinExistence type="predicted"/>
<evidence type="ECO:0000313" key="1">
    <source>
        <dbReference type="EMBL" id="KRK94474.1"/>
    </source>
</evidence>
<dbReference type="EMBL" id="AZDV01000026">
    <property type="protein sequence ID" value="KRK94474.1"/>
    <property type="molecule type" value="Genomic_DNA"/>
</dbReference>
<organism evidence="1 2">
    <name type="scientific">Levilactobacillus acidifarinae DSM 19394 = JCM 15949</name>
    <dbReference type="NCBI Taxonomy" id="1423715"/>
    <lineage>
        <taxon>Bacteria</taxon>
        <taxon>Bacillati</taxon>
        <taxon>Bacillota</taxon>
        <taxon>Bacilli</taxon>
        <taxon>Lactobacillales</taxon>
        <taxon>Lactobacillaceae</taxon>
        <taxon>Levilactobacillus</taxon>
    </lineage>
</organism>
<comment type="caution">
    <text evidence="1">The sequence shown here is derived from an EMBL/GenBank/DDBJ whole genome shotgun (WGS) entry which is preliminary data.</text>
</comment>
<reference evidence="1 2" key="1">
    <citation type="journal article" date="2015" name="Genome Announc.">
        <title>Expanding the biotechnology potential of lactobacilli through comparative genomics of 213 strains and associated genera.</title>
        <authorList>
            <person name="Sun Z."/>
            <person name="Harris H.M."/>
            <person name="McCann A."/>
            <person name="Guo C."/>
            <person name="Argimon S."/>
            <person name="Zhang W."/>
            <person name="Yang X."/>
            <person name="Jeffery I.B."/>
            <person name="Cooney J.C."/>
            <person name="Kagawa T.F."/>
            <person name="Liu W."/>
            <person name="Song Y."/>
            <person name="Salvetti E."/>
            <person name="Wrobel A."/>
            <person name="Rasinkangas P."/>
            <person name="Parkhill J."/>
            <person name="Rea M.C."/>
            <person name="O'Sullivan O."/>
            <person name="Ritari J."/>
            <person name="Douillard F.P."/>
            <person name="Paul Ross R."/>
            <person name="Yang R."/>
            <person name="Briner A.E."/>
            <person name="Felis G.E."/>
            <person name="de Vos W.M."/>
            <person name="Barrangou R."/>
            <person name="Klaenhammer T.R."/>
            <person name="Caufield P.W."/>
            <person name="Cui Y."/>
            <person name="Zhang H."/>
            <person name="O'Toole P.W."/>
        </authorList>
    </citation>
    <scope>NUCLEOTIDE SEQUENCE [LARGE SCALE GENOMIC DNA]</scope>
    <source>
        <strain evidence="1 2">DSM 19394</strain>
    </source>
</reference>
<accession>A0A0R1LQG2</accession>
<keyword evidence="2" id="KW-1185">Reference proteome</keyword>
<evidence type="ECO:0000313" key="2">
    <source>
        <dbReference type="Proteomes" id="UP000051955"/>
    </source>
</evidence>